<dbReference type="InterPro" id="IPR003961">
    <property type="entry name" value="FN3_dom"/>
</dbReference>
<dbReference type="AlphaFoldDB" id="A0A3G2L7K2"/>
<organism evidence="3 4">
    <name type="scientific">Euzebyella marina</name>
    <dbReference type="NCBI Taxonomy" id="1761453"/>
    <lineage>
        <taxon>Bacteria</taxon>
        <taxon>Pseudomonadati</taxon>
        <taxon>Bacteroidota</taxon>
        <taxon>Flavobacteriia</taxon>
        <taxon>Flavobacteriales</taxon>
        <taxon>Flavobacteriaceae</taxon>
        <taxon>Euzebyella</taxon>
    </lineage>
</organism>
<protein>
    <submittedName>
        <fullName evidence="3">Fibronectin type III domain-containing protein</fullName>
    </submittedName>
</protein>
<reference evidence="3 4" key="1">
    <citation type="submission" date="2018-08" db="EMBL/GenBank/DDBJ databases">
        <title>The reduced genetic potential of extracellular carbohydrate catabolism in Euzebyella marina RN62, a Flavobacteriia bacterium isolated from the hadal water.</title>
        <authorList>
            <person name="Xue C."/>
        </authorList>
    </citation>
    <scope>NUCLEOTIDE SEQUENCE [LARGE SCALE GENOMIC DNA]</scope>
    <source>
        <strain evidence="3 4">RN62</strain>
    </source>
</reference>
<dbReference type="SUPFAM" id="SSF49265">
    <property type="entry name" value="Fibronectin type III"/>
    <property type="match status" value="1"/>
</dbReference>
<dbReference type="EMBL" id="CP032050">
    <property type="protein sequence ID" value="AYN68173.1"/>
    <property type="molecule type" value="Genomic_DNA"/>
</dbReference>
<proteinExistence type="predicted"/>
<evidence type="ECO:0000313" key="3">
    <source>
        <dbReference type="EMBL" id="AYN68173.1"/>
    </source>
</evidence>
<evidence type="ECO:0000313" key="4">
    <source>
        <dbReference type="Proteomes" id="UP000276309"/>
    </source>
</evidence>
<name>A0A3G2L7K2_9FLAO</name>
<gene>
    <name evidence="3" type="ORF">D1013_12715</name>
</gene>
<dbReference type="OrthoDB" id="673254at2"/>
<dbReference type="PROSITE" id="PS51257">
    <property type="entry name" value="PROKAR_LIPOPROTEIN"/>
    <property type="match status" value="1"/>
</dbReference>
<dbReference type="Gene3D" id="2.60.40.10">
    <property type="entry name" value="Immunoglobulins"/>
    <property type="match status" value="2"/>
</dbReference>
<keyword evidence="1" id="KW-0732">Signal</keyword>
<dbReference type="PROSITE" id="PS50853">
    <property type="entry name" value="FN3"/>
    <property type="match status" value="1"/>
</dbReference>
<feature type="signal peptide" evidence="1">
    <location>
        <begin position="1"/>
        <end position="22"/>
    </location>
</feature>
<dbReference type="Proteomes" id="UP000276309">
    <property type="component" value="Chromosome"/>
</dbReference>
<evidence type="ECO:0000259" key="2">
    <source>
        <dbReference type="PROSITE" id="PS50853"/>
    </source>
</evidence>
<dbReference type="InterPro" id="IPR013783">
    <property type="entry name" value="Ig-like_fold"/>
</dbReference>
<dbReference type="CDD" id="cd00063">
    <property type="entry name" value="FN3"/>
    <property type="match status" value="2"/>
</dbReference>
<dbReference type="KEGG" id="emar:D1013_12715"/>
<feature type="domain" description="Fibronectin type-III" evidence="2">
    <location>
        <begin position="137"/>
        <end position="234"/>
    </location>
</feature>
<feature type="chain" id="PRO_5018287240" evidence="1">
    <location>
        <begin position="23"/>
        <end position="434"/>
    </location>
</feature>
<dbReference type="RefSeq" id="WP_121849188.1">
    <property type="nucleotide sequence ID" value="NZ_CP032050.1"/>
</dbReference>
<sequence length="434" mass="47587">MIRLNKAILCYVLAFSVFTSCSKSENNPEPTNSAPNNFTLTEVANNSVEVDLLPEFTWQKAVDPDGDNVSYNFYLDTDSEPSTQIGSNLTRESLILTDELALNTTYYWYVEAKDTEGNIKKSAIFTFKTIERLPNESPENFSLLTPENNSIDVVTLPLLSWEQSTDPDGDSVTYAVYLDQNEDPKTIIASDLSDTSFELSNPLEGNKVYYWKVIANDSELSTESEIFQFTTEENFDGSISAVENFYSAEHVQALEDLGISLNLGDNPPSLEGAYLISPAILVESSVPGDAPGMRFPDYRAEISNQNNESLTLDYYGQGGSQVDEGDGSFISGEGNNFTIYLKTTSQIGSYPVETTFTISGTVVEGGFADVRLAALMLDDKGDPQHVYISNDTGRLIEDGDGFSPKLEEAAKLIKASTDKKMLSGGVVGTINYNN</sequence>
<evidence type="ECO:0000256" key="1">
    <source>
        <dbReference type="SAM" id="SignalP"/>
    </source>
</evidence>
<keyword evidence="4" id="KW-1185">Reference proteome</keyword>
<dbReference type="InterPro" id="IPR036116">
    <property type="entry name" value="FN3_sf"/>
</dbReference>
<accession>A0A3G2L7K2</accession>